<proteinExistence type="predicted"/>
<evidence type="ECO:0008006" key="3">
    <source>
        <dbReference type="Google" id="ProtNLM"/>
    </source>
</evidence>
<dbReference type="Gene3D" id="2.120.10.30">
    <property type="entry name" value="TolB, C-terminal domain"/>
    <property type="match status" value="1"/>
</dbReference>
<name>A0ABV9LC88_9ACTN</name>
<reference evidence="2" key="1">
    <citation type="journal article" date="2019" name="Int. J. Syst. Evol. Microbiol.">
        <title>The Global Catalogue of Microorganisms (GCM) 10K type strain sequencing project: providing services to taxonomists for standard genome sequencing and annotation.</title>
        <authorList>
            <consortium name="The Broad Institute Genomics Platform"/>
            <consortium name="The Broad Institute Genome Sequencing Center for Infectious Disease"/>
            <person name="Wu L."/>
            <person name="Ma J."/>
        </authorList>
    </citation>
    <scope>NUCLEOTIDE SEQUENCE [LARGE SCALE GENOMIC DNA]</scope>
    <source>
        <strain evidence="2">CCUG 62763</strain>
    </source>
</reference>
<accession>A0ABV9LC88</accession>
<keyword evidence="2" id="KW-1185">Reference proteome</keyword>
<protein>
    <recommendedName>
        <fullName evidence="3">Sugar lactone lactonase YvrE</fullName>
    </recommendedName>
</protein>
<dbReference type="RefSeq" id="WP_387984746.1">
    <property type="nucleotide sequence ID" value="NZ_JBHSGR010000001.1"/>
</dbReference>
<sequence>MPTTRRTTGSLRAAVLVTGVVALTVTTVPPAAASWPEVIVLPGATSAEGIAAGAGDTFYAGDLFAGDVFRGDLEAGTAELFIDAPEGRWAVGMDADLRHGLLYVAGGGTGQAYVYDLHSGETVAEYQFAPPSPAPPAAFTTLVNDVVVTPAGAWFTDSRRAVLYHVPIDASGRPGPFRTLPLHGPAADTAGEINLNGIDAARHGGTLVVAHSTNGELYTVDPATGDSAVVAGVSVPSVDGIELHRDSLWAVQNTNRVSEVRLSPDLASGSVVEVVTSDLFQTPATAIRHEGRLAVVNAKFDTGIPPTASQYEVVLVHD</sequence>
<gene>
    <name evidence="1" type="ORF">ACFO3M_00080</name>
</gene>
<organism evidence="1 2">
    <name type="scientific">Geodermatophilus arenarius</name>
    <dbReference type="NCBI Taxonomy" id="1137990"/>
    <lineage>
        <taxon>Bacteria</taxon>
        <taxon>Bacillati</taxon>
        <taxon>Actinomycetota</taxon>
        <taxon>Actinomycetes</taxon>
        <taxon>Geodermatophilales</taxon>
        <taxon>Geodermatophilaceae</taxon>
        <taxon>Geodermatophilus</taxon>
    </lineage>
</organism>
<dbReference type="SUPFAM" id="SSF63825">
    <property type="entry name" value="YWTD domain"/>
    <property type="match status" value="1"/>
</dbReference>
<evidence type="ECO:0000313" key="2">
    <source>
        <dbReference type="Proteomes" id="UP001596025"/>
    </source>
</evidence>
<evidence type="ECO:0000313" key="1">
    <source>
        <dbReference type="EMBL" id="MFC4691781.1"/>
    </source>
</evidence>
<dbReference type="Proteomes" id="UP001596025">
    <property type="component" value="Unassembled WGS sequence"/>
</dbReference>
<dbReference type="InterPro" id="IPR011042">
    <property type="entry name" value="6-blade_b-propeller_TolB-like"/>
</dbReference>
<comment type="caution">
    <text evidence="1">The sequence shown here is derived from an EMBL/GenBank/DDBJ whole genome shotgun (WGS) entry which is preliminary data.</text>
</comment>
<dbReference type="EMBL" id="JBHSGR010000001">
    <property type="protein sequence ID" value="MFC4691781.1"/>
    <property type="molecule type" value="Genomic_DNA"/>
</dbReference>